<dbReference type="EMBL" id="JAMYRI010000038">
    <property type="protein sequence ID" value="MER9288452.1"/>
    <property type="molecule type" value="Genomic_DNA"/>
</dbReference>
<accession>A0ACC6T935</accession>
<dbReference type="Proteomes" id="UP001480082">
    <property type="component" value="Unassembled WGS sequence"/>
</dbReference>
<keyword evidence="2" id="KW-1185">Reference proteome</keyword>
<gene>
    <name evidence="1" type="ORF">NKI81_32030</name>
</gene>
<reference evidence="1 2" key="1">
    <citation type="journal article" date="2024" name="Proc. Natl. Acad. Sci. U.S.A.">
        <title>The evolutionary genomics of adaptation to stress in wild rhizobium bacteria.</title>
        <authorList>
            <person name="Kehlet-Delgado H."/>
            <person name="Montoya A.P."/>
            <person name="Jensen K.T."/>
            <person name="Wendlandt C.E."/>
            <person name="Dexheimer C."/>
            <person name="Roberts M."/>
            <person name="Torres Martinez L."/>
            <person name="Friesen M.L."/>
            <person name="Griffitts J.S."/>
            <person name="Porter S.S."/>
        </authorList>
    </citation>
    <scope>NUCLEOTIDE SEQUENCE [LARGE SCALE GENOMIC DNA]</scope>
    <source>
        <strain evidence="1 2">M0468</strain>
    </source>
</reference>
<proteinExistence type="predicted"/>
<feature type="non-terminal residue" evidence="1">
    <location>
        <position position="1"/>
    </location>
</feature>
<protein>
    <submittedName>
        <fullName evidence="1">Isoaspartyl peptidase/L-asparaginase</fullName>
    </submittedName>
</protein>
<evidence type="ECO:0000313" key="1">
    <source>
        <dbReference type="EMBL" id="MER9288452.1"/>
    </source>
</evidence>
<name>A0ACC6T935_9HYPH</name>
<comment type="caution">
    <text evidence="1">The sequence shown here is derived from an EMBL/GenBank/DDBJ whole genome shotgun (WGS) entry which is preliminary data.</text>
</comment>
<evidence type="ECO:0000313" key="2">
    <source>
        <dbReference type="Proteomes" id="UP001480082"/>
    </source>
</evidence>
<sequence>DGEVEMCAGLMEGRDFNVGAVAVIKGVRHPISVAKAMLHEKPILLASEGARRFAADKQLELCHPADLITPQQREASSKSEAKDTIGVVALDQYGGIAVGTSTGGLDGSAPGRVGDSPQPGCGYYADNRLGAVALSGDGEHIARKALAAHVMQALSARQALSSGQAESGLEQVLNPALNEVEAIGGEAGAIVLTATGMSGWAHNSREFAVAFMTSEDNHPHVFLRKKDVGK</sequence>
<organism evidence="1 2">
    <name type="scientific">Mesorhizobium australicum</name>
    <dbReference type="NCBI Taxonomy" id="536018"/>
    <lineage>
        <taxon>Bacteria</taxon>
        <taxon>Pseudomonadati</taxon>
        <taxon>Pseudomonadota</taxon>
        <taxon>Alphaproteobacteria</taxon>
        <taxon>Hyphomicrobiales</taxon>
        <taxon>Phyllobacteriaceae</taxon>
        <taxon>Mesorhizobium</taxon>
    </lineage>
</organism>